<evidence type="ECO:0000313" key="1">
    <source>
        <dbReference type="EMBL" id="RZN65192.1"/>
    </source>
</evidence>
<comment type="caution">
    <text evidence="1">The sequence shown here is derived from an EMBL/GenBank/DDBJ whole genome shotgun (WGS) entry which is preliminary data.</text>
</comment>
<dbReference type="AlphaFoldDB" id="A0A520KT88"/>
<dbReference type="Gene3D" id="1.10.10.10">
    <property type="entry name" value="Winged helix-like DNA-binding domain superfamily/Winged helix DNA-binding domain"/>
    <property type="match status" value="1"/>
</dbReference>
<dbReference type="InterPro" id="IPR036388">
    <property type="entry name" value="WH-like_DNA-bd_sf"/>
</dbReference>
<accession>A0A520KT88</accession>
<dbReference type="Pfam" id="PF13412">
    <property type="entry name" value="HTH_24"/>
    <property type="match status" value="1"/>
</dbReference>
<reference evidence="1 2" key="1">
    <citation type="journal article" date="2019" name="Nat. Microbiol.">
        <title>Wide diversity of methane and short-chain alkane metabolisms in uncultured archaea.</title>
        <authorList>
            <person name="Borrel G."/>
            <person name="Adam P.S."/>
            <person name="McKay L.J."/>
            <person name="Chen L.X."/>
            <person name="Sierra-Garcia I.N."/>
            <person name="Sieber C.M."/>
            <person name="Letourneur Q."/>
            <person name="Ghozlane A."/>
            <person name="Andersen G.L."/>
            <person name="Li W.J."/>
            <person name="Hallam S.J."/>
            <person name="Muyzer G."/>
            <person name="de Oliveira V.M."/>
            <person name="Inskeep W.P."/>
            <person name="Banfield J.F."/>
            <person name="Gribaldo S."/>
        </authorList>
    </citation>
    <scope>NUCLEOTIDE SEQUENCE [LARGE SCALE GENOMIC DNA]</scope>
    <source>
        <strain evidence="1">NM1a</strain>
    </source>
</reference>
<sequence>MKEDLIRSKILFEINDKGEILQKDIAKNLKISEARCSKILIQLEKEGLIARRWIRTEKSRGYLIEPVTRSIFDPLFSEDGRIAVCIGCVVDCNPSYCASLNIWIKNLPNS</sequence>
<protein>
    <submittedName>
        <fullName evidence="1">MarR family transcriptional regulator</fullName>
    </submittedName>
</protein>
<dbReference type="InterPro" id="IPR036390">
    <property type="entry name" value="WH_DNA-bd_sf"/>
</dbReference>
<evidence type="ECO:0000313" key="2">
    <source>
        <dbReference type="Proteomes" id="UP000317158"/>
    </source>
</evidence>
<dbReference type="EMBL" id="RXIF01000003">
    <property type="protein sequence ID" value="RZN65192.1"/>
    <property type="molecule type" value="Genomic_DNA"/>
</dbReference>
<proteinExistence type="predicted"/>
<dbReference type="CDD" id="cd00090">
    <property type="entry name" value="HTH_ARSR"/>
    <property type="match status" value="1"/>
</dbReference>
<dbReference type="SUPFAM" id="SSF46785">
    <property type="entry name" value="Winged helix' DNA-binding domain"/>
    <property type="match status" value="1"/>
</dbReference>
<name>A0A520KT88_METT2</name>
<dbReference type="InterPro" id="IPR011991">
    <property type="entry name" value="ArsR-like_HTH"/>
</dbReference>
<dbReference type="Proteomes" id="UP000317158">
    <property type="component" value="Unassembled WGS sequence"/>
</dbReference>
<gene>
    <name evidence="1" type="ORF">EF806_01360</name>
</gene>
<organism evidence="1 2">
    <name type="scientific">Methanoliparum thermophilum</name>
    <dbReference type="NCBI Taxonomy" id="2491083"/>
    <lineage>
        <taxon>Archaea</taxon>
        <taxon>Methanobacteriati</taxon>
        <taxon>Methanobacteriota</taxon>
        <taxon>Candidatus Methanoliparia</taxon>
        <taxon>Candidatus Methanoliparales</taxon>
        <taxon>Candidatus Methanoliparaceae</taxon>
        <taxon>Candidatus Methanoliparum</taxon>
    </lineage>
</organism>